<organism evidence="1 2">
    <name type="scientific">Parascardovia denticolens DSM 10105 = JCM 12538</name>
    <dbReference type="NCBI Taxonomy" id="864564"/>
    <lineage>
        <taxon>Bacteria</taxon>
        <taxon>Bacillati</taxon>
        <taxon>Actinomycetota</taxon>
        <taxon>Actinomycetes</taxon>
        <taxon>Bifidobacteriales</taxon>
        <taxon>Bifidobacteriaceae</taxon>
        <taxon>Parascardovia</taxon>
    </lineage>
</organism>
<sequence>MSGFQSFPLLFQPGSLECNGMVKVDGEGDRQGKSKIPLELGGFQLG</sequence>
<reference evidence="1 2" key="1">
    <citation type="submission" date="2010-12" db="EMBL/GenBank/DDBJ databases">
        <authorList>
            <person name="Muzny D."/>
            <person name="Qin X."/>
            <person name="Buhay C."/>
            <person name="Dugan-Rocha S."/>
            <person name="Ding Y."/>
            <person name="Chen G."/>
            <person name="Hawes A."/>
            <person name="Holder M."/>
            <person name="Jhangiani S."/>
            <person name="Johnson A."/>
            <person name="Khan Z."/>
            <person name="Li Z."/>
            <person name="Liu W."/>
            <person name="Liu X."/>
            <person name="Perez L."/>
            <person name="Shen H."/>
            <person name="Wang Q."/>
            <person name="Watt J."/>
            <person name="Xi L."/>
            <person name="Xin Y."/>
            <person name="Zhou J."/>
            <person name="Deng J."/>
            <person name="Jiang H."/>
            <person name="Liu Y."/>
            <person name="Qu J."/>
            <person name="Song X.-Z."/>
            <person name="Zhang L."/>
            <person name="Villasana D."/>
            <person name="Johnson A."/>
            <person name="Liu J."/>
            <person name="Liyanage D."/>
            <person name="Lorensuhewa L."/>
            <person name="Robinson T."/>
            <person name="Song A."/>
            <person name="Song B.-B."/>
            <person name="Dinh H."/>
            <person name="Thornton R."/>
            <person name="Coyle M."/>
            <person name="Francisco L."/>
            <person name="Jackson L."/>
            <person name="Javaid M."/>
            <person name="Korchina V."/>
            <person name="Kovar C."/>
            <person name="Mata R."/>
            <person name="Mathew T."/>
            <person name="Ngo R."/>
            <person name="Nguyen L."/>
            <person name="Nguyen N."/>
            <person name="Okwuonu G."/>
            <person name="Ongeri F."/>
            <person name="Pham C."/>
            <person name="Simmons D."/>
            <person name="Wilczek-Boney K."/>
            <person name="Hale W."/>
            <person name="Jakkamsetti A."/>
            <person name="Pham P."/>
            <person name="Ruth R."/>
            <person name="San Lucas F."/>
            <person name="Warren J."/>
            <person name="Zhang J."/>
            <person name="Zhao Z."/>
            <person name="Zhou C."/>
            <person name="Zhu D."/>
            <person name="Lee S."/>
            <person name="Bess C."/>
            <person name="Blankenburg K."/>
            <person name="Forbes L."/>
            <person name="Fu Q."/>
            <person name="Gubbala S."/>
            <person name="Hirani K."/>
            <person name="Jayaseelan J.C."/>
            <person name="Lara F."/>
            <person name="Munidasa M."/>
            <person name="Palculict T."/>
            <person name="Patil S."/>
            <person name="Pu L.-L."/>
            <person name="Saada N."/>
            <person name="Tang L."/>
            <person name="Weissenberger G."/>
            <person name="Zhu Y."/>
            <person name="Hemphill L."/>
            <person name="Shang Y."/>
            <person name="Youmans B."/>
            <person name="Ayvaz T."/>
            <person name="Ross M."/>
            <person name="Santibanez J."/>
            <person name="Aqrawi P."/>
            <person name="Gross S."/>
            <person name="Joshi V."/>
            <person name="Fowler G."/>
            <person name="Nazareth L."/>
            <person name="Reid J."/>
            <person name="Worley K."/>
            <person name="Petrosino J."/>
            <person name="Highlander S."/>
            <person name="Gibbs R."/>
        </authorList>
    </citation>
    <scope>NUCLEOTIDE SEQUENCE [LARGE SCALE GENOMIC DNA]</scope>
    <source>
        <strain evidence="1 2">DSM 10105</strain>
    </source>
</reference>
<evidence type="ECO:0000313" key="1">
    <source>
        <dbReference type="EMBL" id="EFT83550.1"/>
    </source>
</evidence>
<dbReference type="HOGENOM" id="CLU_3186804_0_0_11"/>
<evidence type="ECO:0000313" key="2">
    <source>
        <dbReference type="Proteomes" id="UP000004946"/>
    </source>
</evidence>
<dbReference type="AlphaFoldDB" id="E6K169"/>
<protein>
    <submittedName>
        <fullName evidence="1">Uncharacterized protein</fullName>
    </submittedName>
</protein>
<gene>
    <name evidence="1" type="ORF">HMPREF0620_0555</name>
</gene>
<comment type="caution">
    <text evidence="1">The sequence shown here is derived from an EMBL/GenBank/DDBJ whole genome shotgun (WGS) entry which is preliminary data.</text>
</comment>
<accession>E6K169</accession>
<name>E6K169_PARDN</name>
<dbReference type="Proteomes" id="UP000004946">
    <property type="component" value="Chromosome"/>
</dbReference>
<keyword evidence="2" id="KW-1185">Reference proteome</keyword>
<proteinExistence type="predicted"/>
<dbReference type="EMBL" id="AEON01000001">
    <property type="protein sequence ID" value="EFT83550.1"/>
    <property type="molecule type" value="Genomic_DNA"/>
</dbReference>